<sequence>MALLLQFQGRGSVESQLFACWTLVEEGREVKESDLQKLIKQLRKFRRFNHALQLCEWISNERNQDPSPGDIAIQLHLISKVHGLEHAEKYFNSIGEFSRDHKVYGALLNCYVENKNLEKAETIMQKMREVGFMKTPLSYNVMLSLYSHLGKHEKLDELMEKMEEMGIAHDIYIYVVFV</sequence>
<gene>
    <name evidence="4" type="ORF">CITCOLO1_LOCUS16437</name>
</gene>
<evidence type="ECO:0000313" key="4">
    <source>
        <dbReference type="EMBL" id="CAK9324211.1"/>
    </source>
</evidence>
<dbReference type="PANTHER" id="PTHR45717">
    <property type="entry name" value="OS12G0527900 PROTEIN"/>
    <property type="match status" value="1"/>
</dbReference>
<name>A0ABP0YV24_9ROSI</name>
<dbReference type="Gene3D" id="1.25.40.10">
    <property type="entry name" value="Tetratricopeptide repeat domain"/>
    <property type="match status" value="1"/>
</dbReference>
<dbReference type="NCBIfam" id="TIGR00756">
    <property type="entry name" value="PPR"/>
    <property type="match status" value="2"/>
</dbReference>
<dbReference type="Proteomes" id="UP001642487">
    <property type="component" value="Chromosome 6"/>
</dbReference>
<feature type="repeat" description="PPR" evidence="3">
    <location>
        <begin position="100"/>
        <end position="134"/>
    </location>
</feature>
<protein>
    <recommendedName>
        <fullName evidence="6">Pentatricopeptide repeat-containing protein</fullName>
    </recommendedName>
</protein>
<dbReference type="EMBL" id="OZ021740">
    <property type="protein sequence ID" value="CAK9324211.1"/>
    <property type="molecule type" value="Genomic_DNA"/>
</dbReference>
<organism evidence="4 5">
    <name type="scientific">Citrullus colocynthis</name>
    <name type="common">colocynth</name>
    <dbReference type="NCBI Taxonomy" id="252529"/>
    <lineage>
        <taxon>Eukaryota</taxon>
        <taxon>Viridiplantae</taxon>
        <taxon>Streptophyta</taxon>
        <taxon>Embryophyta</taxon>
        <taxon>Tracheophyta</taxon>
        <taxon>Spermatophyta</taxon>
        <taxon>Magnoliopsida</taxon>
        <taxon>eudicotyledons</taxon>
        <taxon>Gunneridae</taxon>
        <taxon>Pentapetalae</taxon>
        <taxon>rosids</taxon>
        <taxon>fabids</taxon>
        <taxon>Cucurbitales</taxon>
        <taxon>Cucurbitaceae</taxon>
        <taxon>Benincaseae</taxon>
        <taxon>Citrullus</taxon>
    </lineage>
</organism>
<feature type="repeat" description="PPR" evidence="3">
    <location>
        <begin position="135"/>
        <end position="169"/>
    </location>
</feature>
<evidence type="ECO:0000313" key="5">
    <source>
        <dbReference type="Proteomes" id="UP001642487"/>
    </source>
</evidence>
<evidence type="ECO:0000256" key="2">
    <source>
        <dbReference type="ARBA" id="ARBA00022737"/>
    </source>
</evidence>
<accession>A0ABP0YV24</accession>
<comment type="similarity">
    <text evidence="1">Belongs to the PPR family. P subfamily.</text>
</comment>
<proteinExistence type="inferred from homology"/>
<dbReference type="InterPro" id="IPR011990">
    <property type="entry name" value="TPR-like_helical_dom_sf"/>
</dbReference>
<dbReference type="Pfam" id="PF13812">
    <property type="entry name" value="PPR_3"/>
    <property type="match status" value="1"/>
</dbReference>
<dbReference type="PROSITE" id="PS51375">
    <property type="entry name" value="PPR"/>
    <property type="match status" value="2"/>
</dbReference>
<evidence type="ECO:0000256" key="3">
    <source>
        <dbReference type="PROSITE-ProRule" id="PRU00708"/>
    </source>
</evidence>
<keyword evidence="2" id="KW-0677">Repeat</keyword>
<reference evidence="4 5" key="1">
    <citation type="submission" date="2024-03" db="EMBL/GenBank/DDBJ databases">
        <authorList>
            <person name="Gkanogiannis A."/>
            <person name="Becerra Lopez-Lavalle L."/>
        </authorList>
    </citation>
    <scope>NUCLEOTIDE SEQUENCE [LARGE SCALE GENOMIC DNA]</scope>
</reference>
<dbReference type="InterPro" id="IPR002885">
    <property type="entry name" value="PPR_rpt"/>
</dbReference>
<keyword evidence="5" id="KW-1185">Reference proteome</keyword>
<evidence type="ECO:0008006" key="6">
    <source>
        <dbReference type="Google" id="ProtNLM"/>
    </source>
</evidence>
<dbReference type="PANTHER" id="PTHR45717:SF10">
    <property type="entry name" value="OS10G0501000 PROTEIN"/>
    <property type="match status" value="1"/>
</dbReference>
<evidence type="ECO:0000256" key="1">
    <source>
        <dbReference type="ARBA" id="ARBA00007626"/>
    </source>
</evidence>